<feature type="compositionally biased region" description="Basic and acidic residues" evidence="3">
    <location>
        <begin position="545"/>
        <end position="556"/>
    </location>
</feature>
<accession>A0A316YK01</accession>
<evidence type="ECO:0000313" key="4">
    <source>
        <dbReference type="EMBL" id="PWN88413.1"/>
    </source>
</evidence>
<feature type="region of interest" description="Disordered" evidence="3">
    <location>
        <begin position="545"/>
        <end position="587"/>
    </location>
</feature>
<keyword evidence="2" id="KW-0131">Cell cycle</keyword>
<name>A0A316YK01_9BASI</name>
<evidence type="ECO:0000256" key="3">
    <source>
        <dbReference type="SAM" id="MobiDB-lite"/>
    </source>
</evidence>
<dbReference type="GO" id="GO:0005829">
    <property type="term" value="C:cytosol"/>
    <property type="evidence" value="ECO:0007669"/>
    <property type="project" value="TreeGrafter"/>
</dbReference>
<sequence length="1375" mass="148209">MFWRFGFSNTSSLDTLLDRPNVSLEEILDEDDVLQEYKAQNNKLINYLKQPRILKRLFEHVVGTAEVGGSGGRDWEEKVRFKYPYLCSELLSSDNWAIVEAALADSEELLEPFWDAVLTSRSTGNQPSVPHHMHPLFSQESASASQPPGGFEVKQDQDEGDGQDEQRQEGDEEESESSNAGVLGIEVKNEKNDDRRVTSARQDGPGRSVLAGYWAKVNGAFLEKKPREMLAFIRGLPRIVDRFVAHLETPAVVDLLYRVIQCEEAVPNAGIVDWLSGQDLIIKVVDLLSPSHSTDLHNTVSELLKAIIALSAPSPATLTQAQAGAEAFGFGGGSGTGSDANIGGVNNRLVRELASEATVRKMVSFMLDASLPSRLTRRLSEAADEQLATLSLGSLPDRAEASTFRKPSRVAARNATLGALTENAASSGSEESAVEDEEDDDESLLKSPPSRTPLNPRDTPASESRSPASHDHRDSTATIRPTNFFPSVKAPQISVTPESCTSSLVTCIGVLIELIRKNNSDYFEQHLFHTLRTHLLQRQQEIAEKRAMKRAEEKEASATGAGDESGAAANSNDDRDEEEEEMEGMEEAMAELSDKLGVVHLGPMLRVVCERLPDLQQLIHRPRTTDGELKNSLGVISALTFERYRITELYAELLHCSNMALLNRATGEGPQYSSEGALQGGIEGLQILARTLQGNDAASESDENEDESRRSREVTARLDDVEGEANAEESTEQAQTAVQNDAVSQQMLQEPPRTSRNSSKDSRHRREASSTQQSSSSQDENDDEALLSEVSLGNGAGGAQTEEAKEKQDPFKDEGGNGGGNKDEDDAQSIRSVLSSLSLADLTSPAPSGPPSPIDDSKEYVVGDLLKKRFLQCDVIPTILEMFFEYPWNNFLHNVVYDILQQFFNGRMDAGLNRRLTLAVFEAGRLTDKILEGHKRNDESMKGPRRIRMGYMGHMNLIAEETVKLLERYPHEIGNHIRSNIHQPEWDQFVNESLRESREREAAPLAGGRPQMGHGLLSFSGLGGGAAAAGVAQQMQQEASLEEQESAMSGRDANHFASYLSSQMGAAGRGNGREGGSSAGEDEGDDDDDDEADSSGDDDDIGFFSNRHPGPPKDISSDTGAASASSGFDDTFTPSSHVPGQGHQIDVDDDDDDDEWGPFSDGFAATPSSNAPAPHEEVSSSADAYIWPSDSHPDKPPSEPYEEAVVDDEEEEDESKSPLDGLEGVPDGADVIRAAHAKRPSLGQHEAPKAALSLLNEDLRRKRSASQSGRDGPGEGTGSTLAAAASSAATSASVAPVSSSPPGAGFAVDSQEPLGPGVSPHAGIAPDGLVERDLGDGTKVVVPLDDVALAAAASGSSATTTDDQEQSEGQKQEDL</sequence>
<feature type="compositionally biased region" description="Acidic residues" evidence="3">
    <location>
        <begin position="432"/>
        <end position="442"/>
    </location>
</feature>
<feature type="region of interest" description="Disordered" evidence="3">
    <location>
        <begin position="1352"/>
        <end position="1375"/>
    </location>
</feature>
<dbReference type="STRING" id="215250.A0A316YK01"/>
<feature type="compositionally biased region" description="Acidic residues" evidence="3">
    <location>
        <begin position="1147"/>
        <end position="1156"/>
    </location>
</feature>
<feature type="compositionally biased region" description="Basic and acidic residues" evidence="3">
    <location>
        <begin position="802"/>
        <end position="815"/>
    </location>
</feature>
<dbReference type="InterPro" id="IPR007587">
    <property type="entry name" value="SAPS"/>
</dbReference>
<evidence type="ECO:0000256" key="1">
    <source>
        <dbReference type="ARBA" id="ARBA00006180"/>
    </source>
</evidence>
<dbReference type="EMBL" id="KZ819638">
    <property type="protein sequence ID" value="PWN88413.1"/>
    <property type="molecule type" value="Genomic_DNA"/>
</dbReference>
<dbReference type="FunCoup" id="A0A316YK01">
    <property type="interactions" value="453"/>
</dbReference>
<dbReference type="GeneID" id="37040078"/>
<dbReference type="RefSeq" id="XP_025375611.1">
    <property type="nucleotide sequence ID" value="XM_025518162.1"/>
</dbReference>
<feature type="region of interest" description="Disordered" evidence="3">
    <location>
        <begin position="694"/>
        <end position="826"/>
    </location>
</feature>
<protein>
    <submittedName>
        <fullName evidence="4">SAPS-domain-containing protein</fullName>
    </submittedName>
</protein>
<feature type="compositionally biased region" description="Gly residues" evidence="3">
    <location>
        <begin position="1067"/>
        <end position="1078"/>
    </location>
</feature>
<dbReference type="PANTHER" id="PTHR12634:SF8">
    <property type="entry name" value="FIERY MOUNTAIN, ISOFORM D"/>
    <property type="match status" value="1"/>
</dbReference>
<feature type="compositionally biased region" description="Acidic residues" evidence="3">
    <location>
        <begin position="1200"/>
        <end position="1214"/>
    </location>
</feature>
<feature type="compositionally biased region" description="Basic and acidic residues" evidence="3">
    <location>
        <begin position="187"/>
        <end position="197"/>
    </location>
</feature>
<dbReference type="OrthoDB" id="10259133at2759"/>
<feature type="compositionally biased region" description="Low complexity" evidence="3">
    <location>
        <begin position="1117"/>
        <end position="1132"/>
    </location>
</feature>
<feature type="region of interest" description="Disordered" evidence="3">
    <location>
        <begin position="416"/>
        <end position="483"/>
    </location>
</feature>
<keyword evidence="5" id="KW-1185">Reference proteome</keyword>
<reference evidence="4 5" key="1">
    <citation type="journal article" date="2018" name="Mol. Biol. Evol.">
        <title>Broad Genomic Sampling Reveals a Smut Pathogenic Ancestry of the Fungal Clade Ustilaginomycotina.</title>
        <authorList>
            <person name="Kijpornyongpan T."/>
            <person name="Mondo S.J."/>
            <person name="Barry K."/>
            <person name="Sandor L."/>
            <person name="Lee J."/>
            <person name="Lipzen A."/>
            <person name="Pangilinan J."/>
            <person name="LaButti K."/>
            <person name="Hainaut M."/>
            <person name="Henrissat B."/>
            <person name="Grigoriev I.V."/>
            <person name="Spatafora J.W."/>
            <person name="Aime M.C."/>
        </authorList>
    </citation>
    <scope>NUCLEOTIDE SEQUENCE [LARGE SCALE GENOMIC DNA]</scope>
    <source>
        <strain evidence="4 5">MCA 4198</strain>
    </source>
</reference>
<feature type="compositionally biased region" description="Low complexity" evidence="3">
    <location>
        <begin position="1278"/>
        <end position="1304"/>
    </location>
</feature>
<feature type="compositionally biased region" description="Low complexity" evidence="3">
    <location>
        <begin position="769"/>
        <end position="778"/>
    </location>
</feature>
<dbReference type="Proteomes" id="UP000245768">
    <property type="component" value="Unassembled WGS sequence"/>
</dbReference>
<feature type="compositionally biased region" description="Basic and acidic residues" evidence="3">
    <location>
        <begin position="993"/>
        <end position="1002"/>
    </location>
</feature>
<feature type="region of interest" description="Disordered" evidence="3">
    <location>
        <begin position="993"/>
        <end position="1012"/>
    </location>
</feature>
<dbReference type="PANTHER" id="PTHR12634">
    <property type="entry name" value="SIT4 YEAST -ASSOCIATING PROTEIN-RELATED"/>
    <property type="match status" value="1"/>
</dbReference>
<feature type="compositionally biased region" description="Acidic residues" evidence="3">
    <location>
        <begin position="1080"/>
        <end position="1101"/>
    </location>
</feature>
<feature type="compositionally biased region" description="Acidic residues" evidence="3">
    <location>
        <begin position="721"/>
        <end position="731"/>
    </location>
</feature>
<feature type="compositionally biased region" description="Acidic residues" evidence="3">
    <location>
        <begin position="574"/>
        <end position="587"/>
    </location>
</feature>
<feature type="compositionally biased region" description="Basic and acidic residues" evidence="3">
    <location>
        <begin position="707"/>
        <end position="720"/>
    </location>
</feature>
<gene>
    <name evidence="4" type="ORF">FA10DRAFT_162663</name>
</gene>
<dbReference type="GO" id="GO:0019903">
    <property type="term" value="F:protein phosphatase binding"/>
    <property type="evidence" value="ECO:0007669"/>
    <property type="project" value="InterPro"/>
</dbReference>
<feature type="compositionally biased region" description="Low complexity" evidence="3">
    <location>
        <begin position="422"/>
        <end position="431"/>
    </location>
</feature>
<evidence type="ECO:0000256" key="2">
    <source>
        <dbReference type="ARBA" id="ARBA00023306"/>
    </source>
</evidence>
<dbReference type="InParanoid" id="A0A316YK01"/>
<evidence type="ECO:0000313" key="5">
    <source>
        <dbReference type="Proteomes" id="UP000245768"/>
    </source>
</evidence>
<dbReference type="GO" id="GO:0005634">
    <property type="term" value="C:nucleus"/>
    <property type="evidence" value="ECO:0007669"/>
    <property type="project" value="TreeGrafter"/>
</dbReference>
<feature type="region of interest" description="Disordered" evidence="3">
    <location>
        <begin position="1064"/>
        <end position="1332"/>
    </location>
</feature>
<dbReference type="GO" id="GO:0019888">
    <property type="term" value="F:protein phosphatase regulator activity"/>
    <property type="evidence" value="ECO:0007669"/>
    <property type="project" value="TreeGrafter"/>
</dbReference>
<feature type="region of interest" description="Disordered" evidence="3">
    <location>
        <begin position="139"/>
        <end position="203"/>
    </location>
</feature>
<comment type="similarity">
    <text evidence="1">Belongs to the SAPS family.</text>
</comment>
<dbReference type="Pfam" id="PF04499">
    <property type="entry name" value="SAPS"/>
    <property type="match status" value="2"/>
</dbReference>
<proteinExistence type="inferred from homology"/>
<organism evidence="4 5">
    <name type="scientific">Acaromyces ingoldii</name>
    <dbReference type="NCBI Taxonomy" id="215250"/>
    <lineage>
        <taxon>Eukaryota</taxon>
        <taxon>Fungi</taxon>
        <taxon>Dikarya</taxon>
        <taxon>Basidiomycota</taxon>
        <taxon>Ustilaginomycotina</taxon>
        <taxon>Exobasidiomycetes</taxon>
        <taxon>Exobasidiales</taxon>
        <taxon>Cryptobasidiaceae</taxon>
        <taxon>Acaromyces</taxon>
    </lineage>
</organism>
<feature type="compositionally biased region" description="Low complexity" evidence="3">
    <location>
        <begin position="1352"/>
        <end position="1361"/>
    </location>
</feature>
<feature type="compositionally biased region" description="Polar residues" evidence="3">
    <location>
        <begin position="732"/>
        <end position="757"/>
    </location>
</feature>